<evidence type="ECO:0000313" key="1">
    <source>
        <dbReference type="EMBL" id="KFD48447.1"/>
    </source>
</evidence>
<proteinExistence type="predicted"/>
<dbReference type="EMBL" id="KL363293">
    <property type="protein sequence ID" value="KFD48447.1"/>
    <property type="molecule type" value="Genomic_DNA"/>
</dbReference>
<dbReference type="Proteomes" id="UP000030764">
    <property type="component" value="Unassembled WGS sequence"/>
</dbReference>
<name>A0A085LU01_9BILA</name>
<reference evidence="1 2" key="1">
    <citation type="journal article" date="2014" name="Nat. Genet.">
        <title>Genome and transcriptome of the porcine whipworm Trichuris suis.</title>
        <authorList>
            <person name="Jex A.R."/>
            <person name="Nejsum P."/>
            <person name="Schwarz E.M."/>
            <person name="Hu L."/>
            <person name="Young N.D."/>
            <person name="Hall R.S."/>
            <person name="Korhonen P.K."/>
            <person name="Liao S."/>
            <person name="Thamsborg S."/>
            <person name="Xia J."/>
            <person name="Xu P."/>
            <person name="Wang S."/>
            <person name="Scheerlinck J.P."/>
            <person name="Hofmann A."/>
            <person name="Sternberg P.W."/>
            <person name="Wang J."/>
            <person name="Gasser R.B."/>
        </authorList>
    </citation>
    <scope>NUCLEOTIDE SEQUENCE [LARGE SCALE GENOMIC DNA]</scope>
    <source>
        <strain evidence="1">DCEP-RM93M</strain>
    </source>
</reference>
<gene>
    <name evidence="1" type="ORF">M513_10665</name>
</gene>
<sequence length="100" mass="10881">MKPRKGNRLGIMKAFIYVNACLYQLIEIPQAYPNECSEMEISERTSYGQAESLPEKIVPAAARPGPANGGNVAATGVFPMQGRQYLRRAQRPAPASGQIS</sequence>
<organism evidence="1 2">
    <name type="scientific">Trichuris suis</name>
    <name type="common">pig whipworm</name>
    <dbReference type="NCBI Taxonomy" id="68888"/>
    <lineage>
        <taxon>Eukaryota</taxon>
        <taxon>Metazoa</taxon>
        <taxon>Ecdysozoa</taxon>
        <taxon>Nematoda</taxon>
        <taxon>Enoplea</taxon>
        <taxon>Dorylaimia</taxon>
        <taxon>Trichinellida</taxon>
        <taxon>Trichuridae</taxon>
        <taxon>Trichuris</taxon>
    </lineage>
</organism>
<dbReference type="AlphaFoldDB" id="A0A085LU01"/>
<keyword evidence="2" id="KW-1185">Reference proteome</keyword>
<protein>
    <submittedName>
        <fullName evidence="1">Uncharacterized protein</fullName>
    </submittedName>
</protein>
<evidence type="ECO:0000313" key="2">
    <source>
        <dbReference type="Proteomes" id="UP000030764"/>
    </source>
</evidence>
<accession>A0A085LU01</accession>